<sequence>MILSFWLKFKRKVNNNANAARSGCTGWRVRSFRLRLPSALITRLDEKESAFLWKCAHFISGVEVTKEAKMACNGDSKAAETLLQEVYDKIRTAHKKTGVRCDDMRLHCDTAWEKQFVMKQKVNQLSNDVWQMEYLYVEPSFFKAHIIAAMKFIENCRSFCYDVQQQFDDDFSRVYDAKNGGMIIREVGDFAMWRNEIPNGRCKLVHIKTH</sequence>
<accession>A0A7S2BA22</accession>
<reference evidence="1" key="1">
    <citation type="submission" date="2021-01" db="EMBL/GenBank/DDBJ databases">
        <authorList>
            <person name="Corre E."/>
            <person name="Pelletier E."/>
            <person name="Niang G."/>
            <person name="Scheremetjew M."/>
            <person name="Finn R."/>
            <person name="Kale V."/>
            <person name="Holt S."/>
            <person name="Cochrane G."/>
            <person name="Meng A."/>
            <person name="Brown T."/>
            <person name="Cohen L."/>
        </authorList>
    </citation>
    <scope>NUCLEOTIDE SEQUENCE</scope>
    <source>
        <strain evidence="1">CCMP1381</strain>
    </source>
</reference>
<protein>
    <submittedName>
        <fullName evidence="1">Uncharacterized protein</fullName>
    </submittedName>
</protein>
<name>A0A7S2BA22_9STRA</name>
<gene>
    <name evidence="1" type="ORF">DSPE1174_LOCUS6553</name>
</gene>
<proteinExistence type="predicted"/>
<organism evidence="1">
    <name type="scientific">Octactis speculum</name>
    <dbReference type="NCBI Taxonomy" id="3111310"/>
    <lineage>
        <taxon>Eukaryota</taxon>
        <taxon>Sar</taxon>
        <taxon>Stramenopiles</taxon>
        <taxon>Ochrophyta</taxon>
        <taxon>Dictyochophyceae</taxon>
        <taxon>Dictyochales</taxon>
        <taxon>Dictyochaceae</taxon>
        <taxon>Octactis</taxon>
    </lineage>
</organism>
<dbReference type="EMBL" id="HBGS01012441">
    <property type="protein sequence ID" value="CAD9390959.1"/>
    <property type="molecule type" value="Transcribed_RNA"/>
</dbReference>
<evidence type="ECO:0000313" key="1">
    <source>
        <dbReference type="EMBL" id="CAD9390959.1"/>
    </source>
</evidence>
<dbReference type="AlphaFoldDB" id="A0A7S2BA22"/>